<dbReference type="InterPro" id="IPR009057">
    <property type="entry name" value="Homeodomain-like_sf"/>
</dbReference>
<dbReference type="EMBL" id="VUNN01000006">
    <property type="protein sequence ID" value="MSU06042.1"/>
    <property type="molecule type" value="Genomic_DNA"/>
</dbReference>
<organism evidence="2 3">
    <name type="scientific">Bullifex porci</name>
    <dbReference type="NCBI Taxonomy" id="2606638"/>
    <lineage>
        <taxon>Bacteria</taxon>
        <taxon>Pseudomonadati</taxon>
        <taxon>Spirochaetota</taxon>
        <taxon>Spirochaetia</taxon>
        <taxon>Spirochaetales</taxon>
        <taxon>Spirochaetaceae</taxon>
        <taxon>Bullifex</taxon>
    </lineage>
</organism>
<proteinExistence type="predicted"/>
<protein>
    <recommendedName>
        <fullName evidence="1">Transcriptional regulator TetR C-terminal Firmicutes type domain-containing protein</fullName>
    </recommendedName>
</protein>
<dbReference type="AlphaFoldDB" id="A0A7X2PBY0"/>
<dbReference type="InterPro" id="IPR039532">
    <property type="entry name" value="TetR_C_Firmicutes"/>
</dbReference>
<keyword evidence="3" id="KW-1185">Reference proteome</keyword>
<dbReference type="Proteomes" id="UP000460549">
    <property type="component" value="Unassembled WGS sequence"/>
</dbReference>
<dbReference type="RefSeq" id="WP_154425017.1">
    <property type="nucleotide sequence ID" value="NZ_VUNN01000006.1"/>
</dbReference>
<evidence type="ECO:0000313" key="3">
    <source>
        <dbReference type="Proteomes" id="UP000460549"/>
    </source>
</evidence>
<dbReference type="Pfam" id="PF14278">
    <property type="entry name" value="TetR_C_8"/>
    <property type="match status" value="1"/>
</dbReference>
<comment type="caution">
    <text evidence="2">The sequence shown here is derived from an EMBL/GenBank/DDBJ whole genome shotgun (WGS) entry which is preliminary data.</text>
</comment>
<feature type="domain" description="Transcriptional regulator TetR C-terminal Firmicutes type" evidence="1">
    <location>
        <begin position="60"/>
        <end position="136"/>
    </location>
</feature>
<evidence type="ECO:0000259" key="1">
    <source>
        <dbReference type="Pfam" id="PF14278"/>
    </source>
</evidence>
<sequence length="166" mass="20184">MENEITVKSLCKMAQVSRVTFYTHYKDIYEMILEDQTENLRLLGIEELYQSKRCYKEITEELILRLLVHIDTNEKLYRYYFSVIKDNYMEIVIRDLLSHISVQVGEYEKNLYPELVKMFVNYHAAGIIQIMRQWMDYKGQKPCTREFYAKELVSVMFYTKQRDSFY</sequence>
<accession>A0A7X2PBY0</accession>
<gene>
    <name evidence="2" type="ORF">FYJ80_04525</name>
</gene>
<reference evidence="2 3" key="1">
    <citation type="submission" date="2019-08" db="EMBL/GenBank/DDBJ databases">
        <title>In-depth cultivation of the pig gut microbiome towards novel bacterial diversity and tailored functional studies.</title>
        <authorList>
            <person name="Wylensek D."/>
            <person name="Hitch T.C.A."/>
            <person name="Clavel T."/>
        </authorList>
    </citation>
    <scope>NUCLEOTIDE SEQUENCE [LARGE SCALE GENOMIC DNA]</scope>
    <source>
        <strain evidence="2 3">NM-380-WT-3C1</strain>
    </source>
</reference>
<dbReference type="SUPFAM" id="SSF46689">
    <property type="entry name" value="Homeodomain-like"/>
    <property type="match status" value="1"/>
</dbReference>
<evidence type="ECO:0000313" key="2">
    <source>
        <dbReference type="EMBL" id="MSU06042.1"/>
    </source>
</evidence>
<dbReference type="Gene3D" id="1.10.357.10">
    <property type="entry name" value="Tetracycline Repressor, domain 2"/>
    <property type="match status" value="1"/>
</dbReference>
<name>A0A7X2PBY0_9SPIO</name>